<reference evidence="3 4" key="1">
    <citation type="journal article" date="2015" name="Proc. Natl. Acad. Sci. U.S.A.">
        <title>Expanded metabolic versatility of ubiquitous nitrite-oxidizing bacteria from the genus Nitrospira.</title>
        <authorList>
            <person name="Koch H."/>
            <person name="Lucker S."/>
            <person name="Albertsen M."/>
            <person name="Kitzinger K."/>
            <person name="Herbold C."/>
            <person name="Spieck E."/>
            <person name="Nielsen P.H."/>
            <person name="Wagner M."/>
            <person name="Daims H."/>
        </authorList>
    </citation>
    <scope>NUCLEOTIDE SEQUENCE [LARGE SCALE GENOMIC DNA]</scope>
    <source>
        <strain evidence="3 4">NSP M-1</strain>
    </source>
</reference>
<dbReference type="InterPro" id="IPR051262">
    <property type="entry name" value="SMP-30/CGR1_Lactonase"/>
</dbReference>
<dbReference type="PATRIC" id="fig|42253.5.peg.1960"/>
<evidence type="ECO:0000313" key="4">
    <source>
        <dbReference type="Proteomes" id="UP000069205"/>
    </source>
</evidence>
<dbReference type="RefSeq" id="WP_053379577.1">
    <property type="nucleotide sequence ID" value="NZ_CP011801.1"/>
</dbReference>
<keyword evidence="4" id="KW-1185">Reference proteome</keyword>
<dbReference type="Gene3D" id="2.120.10.30">
    <property type="entry name" value="TolB, C-terminal domain"/>
    <property type="match status" value="1"/>
</dbReference>
<organism evidence="3 4">
    <name type="scientific">Nitrospira moscoviensis</name>
    <dbReference type="NCBI Taxonomy" id="42253"/>
    <lineage>
        <taxon>Bacteria</taxon>
        <taxon>Pseudomonadati</taxon>
        <taxon>Nitrospirota</taxon>
        <taxon>Nitrospiria</taxon>
        <taxon>Nitrospirales</taxon>
        <taxon>Nitrospiraceae</taxon>
        <taxon>Nitrospira</taxon>
    </lineage>
</organism>
<name>A0A0K2GBT0_NITMO</name>
<dbReference type="EMBL" id="CP011801">
    <property type="protein sequence ID" value="ALA58406.1"/>
    <property type="molecule type" value="Genomic_DNA"/>
</dbReference>
<dbReference type="AlphaFoldDB" id="A0A0K2GBT0"/>
<gene>
    <name evidence="3" type="ORF">NITMOv2_1989</name>
</gene>
<dbReference type="SUPFAM" id="SSF63829">
    <property type="entry name" value="Calcium-dependent phosphotriesterase"/>
    <property type="match status" value="1"/>
</dbReference>
<dbReference type="KEGG" id="nmv:NITMOv2_1989"/>
<protein>
    <submittedName>
        <fullName evidence="3">SMP-30/Gluconolaconase/LRE domain protein</fullName>
    </submittedName>
</protein>
<dbReference type="InterPro" id="IPR013658">
    <property type="entry name" value="SGL"/>
</dbReference>
<sequence length="298" mass="32033">MPPVEQVVRVDGQPAPLSAAHVKIVYDGTMATPQLDHPEGLAFDHAGRLYCGGERGQIFRLSLEDRMLEQVGDTGGFCLGMAFDAAGDLFICDSRHAAVFRFRPDTGKLERFAEEAAGRRLRIPNFPAFDAQGNLYVSDSYEFKEPGPGIYRFTPDGRGELWCPEPLNFANGLAVAPDGSALYVVESFARSVSRVPILAHGEAGAKEHVAVVGTVPDGLAFDAEGRLYVSCYEPSAVYRLTPDGTVETLFHDPEAILLCHPTNCAFRGTALYTVNLGKCHITELAIGVGGAPLPPVPA</sequence>
<accession>A0A0K2GBT0</accession>
<dbReference type="PANTHER" id="PTHR47572">
    <property type="entry name" value="LIPOPROTEIN-RELATED"/>
    <property type="match status" value="1"/>
</dbReference>
<dbReference type="OrthoDB" id="2633250at2"/>
<feature type="domain" description="SMP-30/Gluconolactonase/LRE-like region" evidence="2">
    <location>
        <begin position="39"/>
        <end position="272"/>
    </location>
</feature>
<dbReference type="PANTHER" id="PTHR47572:SF4">
    <property type="entry name" value="LACTONASE DRP35"/>
    <property type="match status" value="1"/>
</dbReference>
<dbReference type="Pfam" id="PF08450">
    <property type="entry name" value="SGL"/>
    <property type="match status" value="1"/>
</dbReference>
<dbReference type="InterPro" id="IPR011042">
    <property type="entry name" value="6-blade_b-propeller_TolB-like"/>
</dbReference>
<dbReference type="GO" id="GO:0016787">
    <property type="term" value="F:hydrolase activity"/>
    <property type="evidence" value="ECO:0007669"/>
    <property type="project" value="UniProtKB-KW"/>
</dbReference>
<dbReference type="STRING" id="42253.NITMOv2_1989"/>
<evidence type="ECO:0000256" key="1">
    <source>
        <dbReference type="ARBA" id="ARBA00022801"/>
    </source>
</evidence>
<proteinExistence type="predicted"/>
<evidence type="ECO:0000259" key="2">
    <source>
        <dbReference type="Pfam" id="PF08450"/>
    </source>
</evidence>
<dbReference type="Proteomes" id="UP000069205">
    <property type="component" value="Chromosome"/>
</dbReference>
<evidence type="ECO:0000313" key="3">
    <source>
        <dbReference type="EMBL" id="ALA58406.1"/>
    </source>
</evidence>
<keyword evidence="1" id="KW-0378">Hydrolase</keyword>